<sequence length="116" mass="13211">MPSTEPFEDAITDIPEVRDTLNELTSDGQRQRQILQLFYTDLPKWVKCRETLEAKFRVKIVELELMVSKGYTVETWNSSHGKFNDLHSTDSDKPHPAGENASSSPSTASDRELSPW</sequence>
<organism evidence="2 3">
    <name type="scientific">Ochrobactrum quorumnocens</name>
    <dbReference type="NCBI Taxonomy" id="271865"/>
    <lineage>
        <taxon>Bacteria</taxon>
        <taxon>Pseudomonadati</taxon>
        <taxon>Pseudomonadota</taxon>
        <taxon>Alphaproteobacteria</taxon>
        <taxon>Hyphomicrobiales</taxon>
        <taxon>Brucellaceae</taxon>
        <taxon>Brucella/Ochrobactrum group</taxon>
        <taxon>Ochrobactrum</taxon>
    </lineage>
</organism>
<keyword evidence="2" id="KW-0614">Plasmid</keyword>
<dbReference type="Proteomes" id="UP000215256">
    <property type="component" value="Plasmid unnamed1"/>
</dbReference>
<dbReference type="KEGG" id="och:CES85_3213"/>
<feature type="compositionally biased region" description="Basic and acidic residues" evidence="1">
    <location>
        <begin position="82"/>
        <end position="96"/>
    </location>
</feature>
<dbReference type="AlphaFoldDB" id="A0A248UQA3"/>
<reference evidence="2 3" key="1">
    <citation type="submission" date="2017-07" db="EMBL/GenBank/DDBJ databases">
        <title>Phylogenetic study on the rhizospheric bacterium Ochrobactrum sp. A44.</title>
        <authorList>
            <person name="Krzyzanowska D.M."/>
            <person name="Ossowicki A."/>
            <person name="Rajewska M."/>
            <person name="Maciag T."/>
            <person name="Kaczynski Z."/>
            <person name="Czerwicka M."/>
            <person name="Jafra S."/>
        </authorList>
    </citation>
    <scope>NUCLEOTIDE SEQUENCE [LARGE SCALE GENOMIC DNA]</scope>
    <source>
        <strain evidence="2 3">A44</strain>
        <plasmid evidence="2 3">unnamed1</plasmid>
    </source>
</reference>
<gene>
    <name evidence="2" type="ORF">CES85_3213</name>
</gene>
<geneLocation type="plasmid" evidence="2 3">
    <name>unnamed1</name>
</geneLocation>
<accession>A0A248UQA3</accession>
<dbReference type="EMBL" id="CP022605">
    <property type="protein sequence ID" value="ASV88581.1"/>
    <property type="molecule type" value="Genomic_DNA"/>
</dbReference>
<name>A0A248UQA3_9HYPH</name>
<evidence type="ECO:0000256" key="1">
    <source>
        <dbReference type="SAM" id="MobiDB-lite"/>
    </source>
</evidence>
<evidence type="ECO:0000313" key="3">
    <source>
        <dbReference type="Proteomes" id="UP000215256"/>
    </source>
</evidence>
<proteinExistence type="predicted"/>
<protein>
    <submittedName>
        <fullName evidence="2">Uncharacterized protein</fullName>
    </submittedName>
</protein>
<evidence type="ECO:0000313" key="2">
    <source>
        <dbReference type="EMBL" id="ASV88581.1"/>
    </source>
</evidence>
<feature type="region of interest" description="Disordered" evidence="1">
    <location>
        <begin position="76"/>
        <end position="116"/>
    </location>
</feature>